<organism evidence="2 3">
    <name type="scientific">Plutella xylostella</name>
    <name type="common">Diamondback moth</name>
    <name type="synonym">Plutella maculipennis</name>
    <dbReference type="NCBI Taxonomy" id="51655"/>
    <lineage>
        <taxon>Eukaryota</taxon>
        <taxon>Metazoa</taxon>
        <taxon>Ecdysozoa</taxon>
        <taxon>Arthropoda</taxon>
        <taxon>Hexapoda</taxon>
        <taxon>Insecta</taxon>
        <taxon>Pterygota</taxon>
        <taxon>Neoptera</taxon>
        <taxon>Endopterygota</taxon>
        <taxon>Lepidoptera</taxon>
        <taxon>Glossata</taxon>
        <taxon>Ditrysia</taxon>
        <taxon>Yponomeutoidea</taxon>
        <taxon>Plutellidae</taxon>
        <taxon>Plutella</taxon>
    </lineage>
</organism>
<evidence type="ECO:0000313" key="2">
    <source>
        <dbReference type="EMBL" id="KAG7306617.1"/>
    </source>
</evidence>
<proteinExistence type="predicted"/>
<sequence length="402" mass="47105">FCLCSCNYILIRRRRKTKMRLCIIGLILVLSTLKLTSSSPPQDVLIKVEQLKQQIKEKLAKLHDYRHPPPTRNEDKITPILKQPPKKLKIKAIKRYRKKAMEKYQDHMRKIKQQQAAFDSKEPNTTPGVNNLDTLKYREFNITSTIDNVNDKIFPIIANTTNDLNVRKIGGRRSIMHNYYRHLNEFKCKENKWVLCHGQITPFLIGQKNDTAEHTYKTDQDNYVFKRIMLLLTLSVEAETKDERAAVLIQISKVNLKLFLWDFKSISLLLSKLITKNGKHTWKNLKTAVKYLFKKWDMNLNDTSTLMKNTKIYRPPCVIEGFQGSTRVPTTINDLSYETTTEDARTEEDTACLKDVESFEKGKKRYPKEEHCDKNKRKDELLRAQEYLDEDDSEEGISLDIE</sequence>
<dbReference type="EMBL" id="JAHIBW010000011">
    <property type="protein sequence ID" value="KAG7306617.1"/>
    <property type="molecule type" value="Genomic_DNA"/>
</dbReference>
<reference evidence="2 3" key="1">
    <citation type="submission" date="2021-06" db="EMBL/GenBank/DDBJ databases">
        <title>A haploid diamondback moth (Plutella xylostella L.) genome assembly resolves 31 chromosomes and identifies a diamide resistance mutation.</title>
        <authorList>
            <person name="Ward C.M."/>
            <person name="Perry K.D."/>
            <person name="Baker G."/>
            <person name="Powis K."/>
            <person name="Heckel D.G."/>
            <person name="Baxter S.W."/>
        </authorList>
    </citation>
    <scope>NUCLEOTIDE SEQUENCE [LARGE SCALE GENOMIC DNA]</scope>
    <source>
        <strain evidence="2 3">LV</strain>
        <tissue evidence="2">Single pupa</tissue>
    </source>
</reference>
<dbReference type="Proteomes" id="UP000823941">
    <property type="component" value="Chromosome 11"/>
</dbReference>
<accession>A0ABQ7QNL4</accession>
<comment type="caution">
    <text evidence="2">The sequence shown here is derived from an EMBL/GenBank/DDBJ whole genome shotgun (WGS) entry which is preliminary data.</text>
</comment>
<protein>
    <submittedName>
        <fullName evidence="2">Uncharacterized protein</fullName>
    </submittedName>
</protein>
<evidence type="ECO:0000256" key="1">
    <source>
        <dbReference type="SAM" id="SignalP"/>
    </source>
</evidence>
<keyword evidence="3" id="KW-1185">Reference proteome</keyword>
<keyword evidence="1" id="KW-0732">Signal</keyword>
<feature type="non-terminal residue" evidence="2">
    <location>
        <position position="1"/>
    </location>
</feature>
<evidence type="ECO:0000313" key="3">
    <source>
        <dbReference type="Proteomes" id="UP000823941"/>
    </source>
</evidence>
<feature type="signal peptide" evidence="1">
    <location>
        <begin position="1"/>
        <end position="38"/>
    </location>
</feature>
<name>A0ABQ7QNL4_PLUXY</name>
<feature type="chain" id="PRO_5045598990" evidence="1">
    <location>
        <begin position="39"/>
        <end position="402"/>
    </location>
</feature>
<gene>
    <name evidence="2" type="ORF">JYU34_007988</name>
</gene>